<evidence type="ECO:0000256" key="5">
    <source>
        <dbReference type="ARBA" id="ARBA00022676"/>
    </source>
</evidence>
<sequence>MFPVLKIGSLIMPDGYSGAEGEQTDIFLHVCLIGHGHHYNSPMTCKILIVRTSSLGDLVHMLPAISDIARHVPGAQIDWLVEESFAQIPGWHPAVNEVIPVAHRRWRKQWWSAQTRQERAVLREQLQARQYDVVLDMQALMKSIWLVRQTKGRRHGLDWKSAREPLASLFYDVRHRVGFWQPAVFRQRSLAASAFGYQFEGAPDFGLQGLAAQAPKDVDPYAIIMPSASRDDKLWEPDNWQQVFDRLQGEGMALRLLAGSPAESERAETLIAGRSQAQVMPRMDLTPIALQLAGAQVMVGLDSGLTHLSAGLGRPTIGIYKASTPVRTPLEGSAYTASLGERGHPPSAETVLCAIDQALGRAAVPEGGLLAPQKS</sequence>
<keyword evidence="7" id="KW-0448">Lipopolysaccharide biosynthesis</keyword>
<keyword evidence="3" id="KW-1003">Cell membrane</keyword>
<dbReference type="PANTHER" id="PTHR30160">
    <property type="entry name" value="TETRAACYLDISACCHARIDE 4'-KINASE-RELATED"/>
    <property type="match status" value="1"/>
</dbReference>
<evidence type="ECO:0000256" key="2">
    <source>
        <dbReference type="ARBA" id="ARBA00004713"/>
    </source>
</evidence>
<dbReference type="CDD" id="cd03789">
    <property type="entry name" value="GT9_LPS_heptosyltransferase"/>
    <property type="match status" value="1"/>
</dbReference>
<evidence type="ECO:0000256" key="11">
    <source>
        <dbReference type="ARBA" id="ARBA00044190"/>
    </source>
</evidence>
<evidence type="ECO:0000256" key="3">
    <source>
        <dbReference type="ARBA" id="ARBA00022475"/>
    </source>
</evidence>
<dbReference type="AlphaFoldDB" id="A0A8H9IPH3"/>
<keyword evidence="4" id="KW-0997">Cell inner membrane</keyword>
<evidence type="ECO:0000313" key="15">
    <source>
        <dbReference type="Proteomes" id="UP000608923"/>
    </source>
</evidence>
<evidence type="ECO:0000256" key="8">
    <source>
        <dbReference type="ARBA" id="ARBA00023136"/>
    </source>
</evidence>
<organism evidence="14 15">
    <name type="scientific">Alcaligenes pakistanensis</name>
    <dbReference type="NCBI Taxonomy" id="1482717"/>
    <lineage>
        <taxon>Bacteria</taxon>
        <taxon>Pseudomonadati</taxon>
        <taxon>Pseudomonadota</taxon>
        <taxon>Betaproteobacteria</taxon>
        <taxon>Burkholderiales</taxon>
        <taxon>Alcaligenaceae</taxon>
        <taxon>Alcaligenes</taxon>
    </lineage>
</organism>
<dbReference type="InterPro" id="IPR002201">
    <property type="entry name" value="Glyco_trans_9"/>
</dbReference>
<reference evidence="15" key="1">
    <citation type="journal article" date="2019" name="Int. J. Syst. Evol. Microbiol.">
        <title>The Global Catalogue of Microorganisms (GCM) 10K type strain sequencing project: providing services to taxonomists for standard genome sequencing and annotation.</title>
        <authorList>
            <consortium name="The Broad Institute Genomics Platform"/>
            <consortium name="The Broad Institute Genome Sequencing Center for Infectious Disease"/>
            <person name="Wu L."/>
            <person name="Ma J."/>
        </authorList>
    </citation>
    <scope>NUCLEOTIDE SEQUENCE [LARGE SCALE GENOMIC DNA]</scope>
    <source>
        <strain evidence="15">KCTC 42083</strain>
    </source>
</reference>
<comment type="catalytic activity">
    <reaction evidence="13">
        <text>an alpha-Kdo-(2-&gt;4)-alpha-Kdo-(2-&gt;6)-lipid A + ADP-L-glycero-beta-D-manno-heptose = an L-alpha-D-Hep-(1-&gt;5)-[alpha-Kdo-(2-&gt;4)]-alpha-Kdo-(2-&gt;6)-lipid A + ADP + H(+)</text>
        <dbReference type="Rhea" id="RHEA:74067"/>
        <dbReference type="ChEBI" id="CHEBI:15378"/>
        <dbReference type="ChEBI" id="CHEBI:61506"/>
        <dbReference type="ChEBI" id="CHEBI:176431"/>
        <dbReference type="ChEBI" id="CHEBI:193068"/>
        <dbReference type="ChEBI" id="CHEBI:456216"/>
        <dbReference type="EC" id="2.4.99.23"/>
    </reaction>
</comment>
<keyword evidence="8" id="KW-0472">Membrane</keyword>
<comment type="subcellular location">
    <subcellularLocation>
        <location evidence="1">Cell inner membrane</location>
        <topology evidence="1">Peripheral membrane protein</topology>
        <orientation evidence="1">Cytoplasmic side</orientation>
    </subcellularLocation>
</comment>
<evidence type="ECO:0000256" key="12">
    <source>
        <dbReference type="ARBA" id="ARBA00044330"/>
    </source>
</evidence>
<protein>
    <recommendedName>
        <fullName evidence="11">Lipopolysaccharide heptosyltransferase 1</fullName>
        <ecNumber evidence="10">2.4.99.23</ecNumber>
    </recommendedName>
    <alternativeName>
        <fullName evidence="12">ADP-heptose:lipopolysaccharide heptosyltransferase I</fullName>
    </alternativeName>
</protein>
<dbReference type="InterPro" id="IPR051199">
    <property type="entry name" value="LPS_LOS_Heptosyltrfase"/>
</dbReference>
<keyword evidence="6 14" id="KW-0808">Transferase</keyword>
<dbReference type="SUPFAM" id="SSF53756">
    <property type="entry name" value="UDP-Glycosyltransferase/glycogen phosphorylase"/>
    <property type="match status" value="1"/>
</dbReference>
<evidence type="ECO:0000256" key="4">
    <source>
        <dbReference type="ARBA" id="ARBA00022519"/>
    </source>
</evidence>
<evidence type="ECO:0000256" key="6">
    <source>
        <dbReference type="ARBA" id="ARBA00022679"/>
    </source>
</evidence>
<dbReference type="EMBL" id="BMZN01000005">
    <property type="protein sequence ID" value="GHC58013.1"/>
    <property type="molecule type" value="Genomic_DNA"/>
</dbReference>
<dbReference type="NCBIfam" id="TIGR02193">
    <property type="entry name" value="heptsyl_trn_I"/>
    <property type="match status" value="1"/>
</dbReference>
<evidence type="ECO:0000256" key="9">
    <source>
        <dbReference type="ARBA" id="ARBA00043995"/>
    </source>
</evidence>
<dbReference type="GO" id="GO:0008713">
    <property type="term" value="F:ADP-heptose-lipopolysaccharide heptosyltransferase activity"/>
    <property type="evidence" value="ECO:0007669"/>
    <property type="project" value="TreeGrafter"/>
</dbReference>
<gene>
    <name evidence="14" type="primary">rfaC</name>
    <name evidence="14" type="ORF">GCM10010096_34090</name>
</gene>
<name>A0A8H9IPH3_9BURK</name>
<dbReference type="Proteomes" id="UP000608923">
    <property type="component" value="Unassembled WGS sequence"/>
</dbReference>
<dbReference type="PANTHER" id="PTHR30160:SF19">
    <property type="entry name" value="LIPOPOLYSACCHARIDE HEPTOSYLTRANSFERASE 1"/>
    <property type="match status" value="1"/>
</dbReference>
<evidence type="ECO:0000256" key="13">
    <source>
        <dbReference type="ARBA" id="ARBA00049201"/>
    </source>
</evidence>
<dbReference type="InterPro" id="IPR011908">
    <property type="entry name" value="LipoPS_heptosylTferase-I"/>
</dbReference>
<dbReference type="EC" id="2.4.99.23" evidence="10"/>
<dbReference type="GO" id="GO:0005886">
    <property type="term" value="C:plasma membrane"/>
    <property type="evidence" value="ECO:0007669"/>
    <property type="project" value="UniProtKB-SubCell"/>
</dbReference>
<accession>A0A8H9IPH3</accession>
<comment type="pathway">
    <text evidence="2">Bacterial outer membrane biogenesis; LPS core biosynthesis.</text>
</comment>
<dbReference type="Gene3D" id="3.40.50.2000">
    <property type="entry name" value="Glycogen Phosphorylase B"/>
    <property type="match status" value="2"/>
</dbReference>
<proteinExistence type="inferred from homology"/>
<evidence type="ECO:0000256" key="1">
    <source>
        <dbReference type="ARBA" id="ARBA00004515"/>
    </source>
</evidence>
<dbReference type="Pfam" id="PF01075">
    <property type="entry name" value="Glyco_transf_9"/>
    <property type="match status" value="1"/>
</dbReference>
<keyword evidence="5" id="KW-0328">Glycosyltransferase</keyword>
<evidence type="ECO:0000313" key="14">
    <source>
        <dbReference type="EMBL" id="GHC58013.1"/>
    </source>
</evidence>
<dbReference type="GO" id="GO:0005829">
    <property type="term" value="C:cytosol"/>
    <property type="evidence" value="ECO:0007669"/>
    <property type="project" value="TreeGrafter"/>
</dbReference>
<dbReference type="GO" id="GO:0009244">
    <property type="term" value="P:lipopolysaccharide core region biosynthetic process"/>
    <property type="evidence" value="ECO:0007669"/>
    <property type="project" value="InterPro"/>
</dbReference>
<keyword evidence="15" id="KW-1185">Reference proteome</keyword>
<evidence type="ECO:0000256" key="10">
    <source>
        <dbReference type="ARBA" id="ARBA00044041"/>
    </source>
</evidence>
<evidence type="ECO:0000256" key="7">
    <source>
        <dbReference type="ARBA" id="ARBA00022985"/>
    </source>
</evidence>
<comment type="similarity">
    <text evidence="9">Belongs to the glycosyltransferase 9 family.</text>
</comment>
<comment type="caution">
    <text evidence="14">The sequence shown here is derived from an EMBL/GenBank/DDBJ whole genome shotgun (WGS) entry which is preliminary data.</text>
</comment>